<comment type="caution">
    <text evidence="1">The sequence shown here is derived from an EMBL/GenBank/DDBJ whole genome shotgun (WGS) entry which is preliminary data.</text>
</comment>
<dbReference type="Gene3D" id="1.10.10.1150">
    <property type="entry name" value="Coenzyme PQQ synthesis protein D (PqqD)"/>
    <property type="match status" value="1"/>
</dbReference>
<proteinExistence type="predicted"/>
<dbReference type="Pfam" id="PF05402">
    <property type="entry name" value="PqqD"/>
    <property type="match status" value="1"/>
</dbReference>
<dbReference type="Proteomes" id="UP000886251">
    <property type="component" value="Unassembled WGS sequence"/>
</dbReference>
<dbReference type="InterPro" id="IPR041881">
    <property type="entry name" value="PqqD_sf"/>
</dbReference>
<accession>A0A831RP83</accession>
<evidence type="ECO:0000313" key="1">
    <source>
        <dbReference type="EMBL" id="HEB96570.1"/>
    </source>
</evidence>
<protein>
    <submittedName>
        <fullName evidence="1">PqqD family protein</fullName>
    </submittedName>
</protein>
<sequence>MLCTGYRLAPTTMTYRLKPDLLLQSVADEAVILDPASGRYYTLDDVGSRMIALLQEHGSIDPVVERIVREYRVEPDRARGDLQELLEQMAGEGLVERDPPG</sequence>
<gene>
    <name evidence="1" type="ORF">ENI96_09090</name>
</gene>
<name>A0A831RP83_9GAMM</name>
<organism evidence="1">
    <name type="scientific">Sedimenticola thiotaurini</name>
    <dbReference type="NCBI Taxonomy" id="1543721"/>
    <lineage>
        <taxon>Bacteria</taxon>
        <taxon>Pseudomonadati</taxon>
        <taxon>Pseudomonadota</taxon>
        <taxon>Gammaproteobacteria</taxon>
        <taxon>Chromatiales</taxon>
        <taxon>Sedimenticolaceae</taxon>
        <taxon>Sedimenticola</taxon>
    </lineage>
</organism>
<dbReference type="AlphaFoldDB" id="A0A831RP83"/>
<dbReference type="EMBL" id="DRKP01000102">
    <property type="protein sequence ID" value="HEB96570.1"/>
    <property type="molecule type" value="Genomic_DNA"/>
</dbReference>
<reference evidence="1" key="1">
    <citation type="journal article" date="2020" name="mSystems">
        <title>Genome- and Community-Level Interaction Insights into Carbon Utilization and Element Cycling Functions of Hydrothermarchaeota in Hydrothermal Sediment.</title>
        <authorList>
            <person name="Zhou Z."/>
            <person name="Liu Y."/>
            <person name="Xu W."/>
            <person name="Pan J."/>
            <person name="Luo Z.H."/>
            <person name="Li M."/>
        </authorList>
    </citation>
    <scope>NUCLEOTIDE SEQUENCE [LARGE SCALE GENOMIC DNA]</scope>
    <source>
        <strain evidence="1">HyVt-443</strain>
    </source>
</reference>
<dbReference type="InterPro" id="IPR008792">
    <property type="entry name" value="PQQD"/>
</dbReference>